<proteinExistence type="predicted"/>
<gene>
    <name evidence="2" type="ORF">G2W53_038585</name>
</gene>
<accession>A0A834SLX1</accession>
<evidence type="ECO:0000313" key="3">
    <source>
        <dbReference type="Proteomes" id="UP000634136"/>
    </source>
</evidence>
<reference evidence="2" key="1">
    <citation type="submission" date="2020-09" db="EMBL/GenBank/DDBJ databases">
        <title>Genome-Enabled Discovery of Anthraquinone Biosynthesis in Senna tora.</title>
        <authorList>
            <person name="Kang S.-H."/>
            <person name="Pandey R.P."/>
            <person name="Lee C.-M."/>
            <person name="Sim J.-S."/>
            <person name="Jeong J.-T."/>
            <person name="Choi B.-S."/>
            <person name="Jung M."/>
            <person name="Ginzburg D."/>
            <person name="Zhao K."/>
            <person name="Won S.Y."/>
            <person name="Oh T.-J."/>
            <person name="Yu Y."/>
            <person name="Kim N.-H."/>
            <person name="Lee O.R."/>
            <person name="Lee T.-H."/>
            <person name="Bashyal P."/>
            <person name="Kim T.-S."/>
            <person name="Lee W.-H."/>
            <person name="Kawkins C."/>
            <person name="Kim C.-K."/>
            <person name="Kim J.S."/>
            <person name="Ahn B.O."/>
            <person name="Rhee S.Y."/>
            <person name="Sohng J.K."/>
        </authorList>
    </citation>
    <scope>NUCLEOTIDE SEQUENCE</scope>
    <source>
        <tissue evidence="2">Leaf</tissue>
    </source>
</reference>
<sequence length="36" mass="4189">MAIQAFFFFLLSAMNEFFSCNDVVLRSIPLNSSWLE</sequence>
<evidence type="ECO:0000256" key="1">
    <source>
        <dbReference type="SAM" id="SignalP"/>
    </source>
</evidence>
<dbReference type="EMBL" id="JAAIUW010000012">
    <property type="protein sequence ID" value="KAF7806424.1"/>
    <property type="molecule type" value="Genomic_DNA"/>
</dbReference>
<evidence type="ECO:0000313" key="2">
    <source>
        <dbReference type="EMBL" id="KAF7806424.1"/>
    </source>
</evidence>
<dbReference type="AlphaFoldDB" id="A0A834SLX1"/>
<comment type="caution">
    <text evidence="2">The sequence shown here is derived from an EMBL/GenBank/DDBJ whole genome shotgun (WGS) entry which is preliminary data.</text>
</comment>
<keyword evidence="1" id="KW-0732">Signal</keyword>
<feature type="signal peptide" evidence="1">
    <location>
        <begin position="1"/>
        <end position="20"/>
    </location>
</feature>
<organism evidence="2 3">
    <name type="scientific">Senna tora</name>
    <dbReference type="NCBI Taxonomy" id="362788"/>
    <lineage>
        <taxon>Eukaryota</taxon>
        <taxon>Viridiplantae</taxon>
        <taxon>Streptophyta</taxon>
        <taxon>Embryophyta</taxon>
        <taxon>Tracheophyta</taxon>
        <taxon>Spermatophyta</taxon>
        <taxon>Magnoliopsida</taxon>
        <taxon>eudicotyledons</taxon>
        <taxon>Gunneridae</taxon>
        <taxon>Pentapetalae</taxon>
        <taxon>rosids</taxon>
        <taxon>fabids</taxon>
        <taxon>Fabales</taxon>
        <taxon>Fabaceae</taxon>
        <taxon>Caesalpinioideae</taxon>
        <taxon>Cassia clade</taxon>
        <taxon>Senna</taxon>
    </lineage>
</organism>
<keyword evidence="3" id="KW-1185">Reference proteome</keyword>
<feature type="chain" id="PRO_5032841473" evidence="1">
    <location>
        <begin position="21"/>
        <end position="36"/>
    </location>
</feature>
<protein>
    <submittedName>
        <fullName evidence="2">Uncharacterized protein</fullName>
    </submittedName>
</protein>
<name>A0A834SLX1_9FABA</name>
<dbReference type="Proteomes" id="UP000634136">
    <property type="component" value="Unassembled WGS sequence"/>
</dbReference>